<dbReference type="InterPro" id="IPR007197">
    <property type="entry name" value="rSAM"/>
</dbReference>
<dbReference type="Pfam" id="PF04055">
    <property type="entry name" value="Radical_SAM"/>
    <property type="match status" value="1"/>
</dbReference>
<keyword evidence="4" id="KW-0408">Iron</keyword>
<organism evidence="7 8">
    <name type="scientific">Candidatus Desulfacyla euxinica</name>
    <dbReference type="NCBI Taxonomy" id="2841693"/>
    <lineage>
        <taxon>Bacteria</taxon>
        <taxon>Deltaproteobacteria</taxon>
        <taxon>Candidatus Desulfacyla</taxon>
    </lineage>
</organism>
<evidence type="ECO:0000313" key="7">
    <source>
        <dbReference type="EMBL" id="MBC8178318.1"/>
    </source>
</evidence>
<dbReference type="SUPFAM" id="SSF102114">
    <property type="entry name" value="Radical SAM enzymes"/>
    <property type="match status" value="1"/>
</dbReference>
<keyword evidence="3" id="KW-0479">Metal-binding</keyword>
<evidence type="ECO:0000259" key="6">
    <source>
        <dbReference type="Pfam" id="PF04055"/>
    </source>
</evidence>
<dbReference type="GO" id="GO:0003824">
    <property type="term" value="F:catalytic activity"/>
    <property type="evidence" value="ECO:0007669"/>
    <property type="project" value="InterPro"/>
</dbReference>
<comment type="caution">
    <text evidence="7">The sequence shown here is derived from an EMBL/GenBank/DDBJ whole genome shotgun (WGS) entry which is preliminary data.</text>
</comment>
<dbReference type="AlphaFoldDB" id="A0A8J6N0Z9"/>
<evidence type="ECO:0000256" key="1">
    <source>
        <dbReference type="ARBA" id="ARBA00001966"/>
    </source>
</evidence>
<dbReference type="PANTHER" id="PTHR43409">
    <property type="entry name" value="ANAEROBIC MAGNESIUM-PROTOPORPHYRIN IX MONOMETHYL ESTER CYCLASE-RELATED"/>
    <property type="match status" value="1"/>
</dbReference>
<sequence>DSVFNSDYSHSIEVARAFKNAGVSIPWGAFFAPTKPPEGYYRIMADAGLSHVEFGTESLSANMLKTYKKPFSIKHIFKAHKAAIKAGLFTAHYFLLGGPGEDKDSLHETLSNIAMLNKSVLFFFALCEFIRILRSTKLQWRRVRYQGLGAY</sequence>
<dbReference type="Proteomes" id="UP000650524">
    <property type="component" value="Unassembled WGS sequence"/>
</dbReference>
<dbReference type="EMBL" id="JACNJD010000272">
    <property type="protein sequence ID" value="MBC8178318.1"/>
    <property type="molecule type" value="Genomic_DNA"/>
</dbReference>
<dbReference type="Gene3D" id="3.30.750.200">
    <property type="match status" value="1"/>
</dbReference>
<feature type="non-terminal residue" evidence="7">
    <location>
        <position position="1"/>
    </location>
</feature>
<evidence type="ECO:0000256" key="2">
    <source>
        <dbReference type="ARBA" id="ARBA00022691"/>
    </source>
</evidence>
<dbReference type="InterPro" id="IPR051198">
    <property type="entry name" value="BchE-like"/>
</dbReference>
<evidence type="ECO:0000256" key="5">
    <source>
        <dbReference type="ARBA" id="ARBA00023014"/>
    </source>
</evidence>
<reference evidence="7 8" key="1">
    <citation type="submission" date="2020-08" db="EMBL/GenBank/DDBJ databases">
        <title>Bridging the membrane lipid divide: bacteria of the FCB group superphylum have the potential to synthesize archaeal ether lipids.</title>
        <authorList>
            <person name="Villanueva L."/>
            <person name="Von Meijenfeldt F.A.B."/>
            <person name="Westbye A.B."/>
            <person name="Yadav S."/>
            <person name="Hopmans E.C."/>
            <person name="Dutilh B.E."/>
            <person name="Sinninghe Damste J.S."/>
        </authorList>
    </citation>
    <scope>NUCLEOTIDE SEQUENCE [LARGE SCALE GENOMIC DNA]</scope>
    <source>
        <strain evidence="7">NIOZ-UU27</strain>
    </source>
</reference>
<accession>A0A8J6N0Z9</accession>
<dbReference type="GO" id="GO:0005829">
    <property type="term" value="C:cytosol"/>
    <property type="evidence" value="ECO:0007669"/>
    <property type="project" value="TreeGrafter"/>
</dbReference>
<protein>
    <recommendedName>
        <fullName evidence="6">Radical SAM core domain-containing protein</fullName>
    </recommendedName>
</protein>
<name>A0A8J6N0Z9_9DELT</name>
<dbReference type="InterPro" id="IPR058240">
    <property type="entry name" value="rSAM_sf"/>
</dbReference>
<dbReference type="PANTHER" id="PTHR43409:SF16">
    <property type="entry name" value="SLR0320 PROTEIN"/>
    <property type="match status" value="1"/>
</dbReference>
<keyword evidence="5" id="KW-0411">Iron-sulfur</keyword>
<evidence type="ECO:0000256" key="4">
    <source>
        <dbReference type="ARBA" id="ARBA00023004"/>
    </source>
</evidence>
<gene>
    <name evidence="7" type="ORF">H8E19_13010</name>
</gene>
<evidence type="ECO:0000313" key="8">
    <source>
        <dbReference type="Proteomes" id="UP000650524"/>
    </source>
</evidence>
<dbReference type="GO" id="GO:0046872">
    <property type="term" value="F:metal ion binding"/>
    <property type="evidence" value="ECO:0007669"/>
    <property type="project" value="UniProtKB-KW"/>
</dbReference>
<keyword evidence="2" id="KW-0949">S-adenosyl-L-methionine</keyword>
<comment type="cofactor">
    <cofactor evidence="1">
        <name>[4Fe-4S] cluster</name>
        <dbReference type="ChEBI" id="CHEBI:49883"/>
    </cofactor>
</comment>
<dbReference type="GO" id="GO:0051536">
    <property type="term" value="F:iron-sulfur cluster binding"/>
    <property type="evidence" value="ECO:0007669"/>
    <property type="project" value="UniProtKB-KW"/>
</dbReference>
<evidence type="ECO:0000256" key="3">
    <source>
        <dbReference type="ARBA" id="ARBA00022723"/>
    </source>
</evidence>
<proteinExistence type="predicted"/>
<feature type="domain" description="Radical SAM core" evidence="6">
    <location>
        <begin position="34"/>
        <end position="110"/>
    </location>
</feature>